<evidence type="ECO:0000259" key="4">
    <source>
        <dbReference type="Pfam" id="PF15739"/>
    </source>
</evidence>
<evidence type="ECO:0000313" key="5">
    <source>
        <dbReference type="EMBL" id="KAJ1081829.1"/>
    </source>
</evidence>
<evidence type="ECO:0000313" key="6">
    <source>
        <dbReference type="Proteomes" id="UP001066276"/>
    </source>
</evidence>
<gene>
    <name evidence="5" type="ORF">NDU88_002002</name>
</gene>
<sequence length="685" mass="79465">MPCNFSAQDGVLKSTCNLKRSLPLAEYYNGHLSTWPAFGTGQTILEKRKPCTVPDPRTQSNDRPATSISKPRFLEQLENYLRRELQSLDLTRGNVQELKLQPYREVFEYFIEDFKTYKPLLSSIKNEYEVTLAHQREQIRSLEPLKSMLVTVSEQCDQKIQAMREEERLEIKTLKTEKLILLKQIDKLKTDRSFLKTQVAKLQKELAKQYYHFRNEFDARKLLISDINEMKFQREDVKQSHSQDVASEDPAVLALALKMARSDLAKTQVELNTVKANYGDVVPRRDYEASEKKYSEVFSKAEVLQSDFDKLKQEHEILLDLNKQLLQQRDEFCTNLAQLERSSTPRPHWVKCAEVLPGGHDHWITVSEGRNSDELVDVLLSELGWRILKEKDFFDGMGKGQGVPAHLRQEGQVKNMKLNQKDVVNLLKEVWKEKRVADQQKEKRSSLPEFFLSFLQKRYGNATTAMEWSYSVHETCRMYRTDEYLYLFYSILMGEVVEDVYHGLVSLPTVLLKLLTEADTEHQGTVTWEQFSDALRAAFPLKSGEQIQELIDTAEGQLKTTENSISYRALFPEDEEWKSGDFMVILRSQHLAEKKQYLKDLRNELWNMKEVAVDDLRAAITAVDPNIDFPLMETYIAKAFQVPKEQLDQAYPLPLEKILQHLEAEDIQRAEPPTVDTSESLESIS</sequence>
<comment type="caution">
    <text evidence="5">The sequence shown here is derived from an EMBL/GenBank/DDBJ whole genome shotgun (WGS) entry which is preliminary data.</text>
</comment>
<dbReference type="GO" id="GO:0005737">
    <property type="term" value="C:cytoplasm"/>
    <property type="evidence" value="ECO:0007669"/>
    <property type="project" value="TreeGrafter"/>
</dbReference>
<dbReference type="InterPro" id="IPR032755">
    <property type="entry name" value="TSNAXIP1_N"/>
</dbReference>
<proteinExistence type="predicted"/>
<name>A0AAV7KUX5_PLEWA</name>
<dbReference type="PANTHER" id="PTHR16306:SF0">
    <property type="entry name" value="TRANSLIN-ASSOCIATED FACTOR X-INTERACTING PROTEIN 1"/>
    <property type="match status" value="1"/>
</dbReference>
<dbReference type="EMBL" id="JANPWB010000016">
    <property type="protein sequence ID" value="KAJ1081829.1"/>
    <property type="molecule type" value="Genomic_DNA"/>
</dbReference>
<keyword evidence="1 2" id="KW-0175">Coiled coil</keyword>
<organism evidence="5 6">
    <name type="scientific">Pleurodeles waltl</name>
    <name type="common">Iberian ribbed newt</name>
    <dbReference type="NCBI Taxonomy" id="8319"/>
    <lineage>
        <taxon>Eukaryota</taxon>
        <taxon>Metazoa</taxon>
        <taxon>Chordata</taxon>
        <taxon>Craniata</taxon>
        <taxon>Vertebrata</taxon>
        <taxon>Euteleostomi</taxon>
        <taxon>Amphibia</taxon>
        <taxon>Batrachia</taxon>
        <taxon>Caudata</taxon>
        <taxon>Salamandroidea</taxon>
        <taxon>Salamandridae</taxon>
        <taxon>Pleurodelinae</taxon>
        <taxon>Pleurodeles</taxon>
    </lineage>
</organism>
<feature type="domain" description="Translin-associated factor X-interacting protein 1 N-terminal" evidence="4">
    <location>
        <begin position="78"/>
        <end position="189"/>
    </location>
</feature>
<evidence type="ECO:0000256" key="3">
    <source>
        <dbReference type="SAM" id="MobiDB-lite"/>
    </source>
</evidence>
<protein>
    <recommendedName>
        <fullName evidence="4">Translin-associated factor X-interacting protein 1 N-terminal domain-containing protein</fullName>
    </recommendedName>
</protein>
<evidence type="ECO:0000256" key="2">
    <source>
        <dbReference type="SAM" id="Coils"/>
    </source>
</evidence>
<feature type="coiled-coil region" evidence="2">
    <location>
        <begin position="171"/>
        <end position="205"/>
    </location>
</feature>
<feature type="region of interest" description="Disordered" evidence="3">
    <location>
        <begin position="666"/>
        <end position="685"/>
    </location>
</feature>
<dbReference type="AlphaFoldDB" id="A0AAV7KUX5"/>
<feature type="coiled-coil region" evidence="2">
    <location>
        <begin position="308"/>
        <end position="342"/>
    </location>
</feature>
<dbReference type="PANTHER" id="PTHR16306">
    <property type="entry name" value="TRANSLIN-ASSOCIATED FACTOR X-INTERACTING PROTEIN 1"/>
    <property type="match status" value="1"/>
</dbReference>
<accession>A0AAV7KUX5</accession>
<dbReference type="Pfam" id="PF15739">
    <property type="entry name" value="TSNAXIP1_N"/>
    <property type="match status" value="1"/>
</dbReference>
<evidence type="ECO:0000256" key="1">
    <source>
        <dbReference type="ARBA" id="ARBA00023054"/>
    </source>
</evidence>
<dbReference type="Proteomes" id="UP001066276">
    <property type="component" value="Chromosome 12"/>
</dbReference>
<reference evidence="5" key="1">
    <citation type="journal article" date="2022" name="bioRxiv">
        <title>Sequencing and chromosome-scale assembly of the giantPleurodeles waltlgenome.</title>
        <authorList>
            <person name="Brown T."/>
            <person name="Elewa A."/>
            <person name="Iarovenko S."/>
            <person name="Subramanian E."/>
            <person name="Araus A.J."/>
            <person name="Petzold A."/>
            <person name="Susuki M."/>
            <person name="Suzuki K.-i.T."/>
            <person name="Hayashi T."/>
            <person name="Toyoda A."/>
            <person name="Oliveira C."/>
            <person name="Osipova E."/>
            <person name="Leigh N.D."/>
            <person name="Simon A."/>
            <person name="Yun M.H."/>
        </authorList>
    </citation>
    <scope>NUCLEOTIDE SEQUENCE</scope>
    <source>
        <strain evidence="5">20211129_DDA</strain>
        <tissue evidence="5">Liver</tissue>
    </source>
</reference>
<keyword evidence="6" id="KW-1185">Reference proteome</keyword>
<feature type="compositionally biased region" description="Polar residues" evidence="3">
    <location>
        <begin position="675"/>
        <end position="685"/>
    </location>
</feature>